<dbReference type="GO" id="GO:0008081">
    <property type="term" value="F:phosphoric diester hydrolase activity"/>
    <property type="evidence" value="ECO:0007669"/>
    <property type="project" value="InterPro"/>
</dbReference>
<dbReference type="EMBL" id="VIFK01000074">
    <property type="protein sequence ID" value="TQE99299.1"/>
    <property type="molecule type" value="Genomic_DNA"/>
</dbReference>
<reference evidence="2 3" key="1">
    <citation type="submission" date="2019-06" db="EMBL/GenBank/DDBJ databases">
        <title>Metagenome assembled Genome of Spiribacter salinus SL48-SHIP from the microbial mat of Salt Lake 48 (Novosibirsk region, Russia).</title>
        <authorList>
            <person name="Shipova A."/>
            <person name="Rozanov A.S."/>
            <person name="Bryanskaya A.V."/>
            <person name="Peltek S.E."/>
        </authorList>
    </citation>
    <scope>NUCLEOTIDE SEQUENCE [LARGE SCALE GENOMIC DNA]</scope>
    <source>
        <strain evidence="2">SL48-SHIP-2</strain>
    </source>
</reference>
<proteinExistence type="predicted"/>
<dbReference type="InterPro" id="IPR017946">
    <property type="entry name" value="PLC-like_Pdiesterase_TIM-brl"/>
</dbReference>
<dbReference type="InterPro" id="IPR030395">
    <property type="entry name" value="GP_PDE_dom"/>
</dbReference>
<accession>A0A540VRB8</accession>
<dbReference type="Proteomes" id="UP000315400">
    <property type="component" value="Unassembled WGS sequence"/>
</dbReference>
<evidence type="ECO:0000313" key="3">
    <source>
        <dbReference type="Proteomes" id="UP000315400"/>
    </source>
</evidence>
<dbReference type="Gene3D" id="3.20.20.190">
    <property type="entry name" value="Phosphatidylinositol (PI) phosphodiesterase"/>
    <property type="match status" value="1"/>
</dbReference>
<dbReference type="PROSITE" id="PS51704">
    <property type="entry name" value="GP_PDE"/>
    <property type="match status" value="1"/>
</dbReference>
<evidence type="ECO:0000259" key="1">
    <source>
        <dbReference type="PROSITE" id="PS51704"/>
    </source>
</evidence>
<feature type="domain" description="GP-PDE" evidence="1">
    <location>
        <begin position="4"/>
        <end position="287"/>
    </location>
</feature>
<dbReference type="PANTHER" id="PTHR46211:SF14">
    <property type="entry name" value="GLYCEROPHOSPHODIESTER PHOSPHODIESTERASE"/>
    <property type="match status" value="1"/>
</dbReference>
<protein>
    <recommendedName>
        <fullName evidence="1">GP-PDE domain-containing protein</fullName>
    </recommendedName>
</protein>
<organism evidence="2 3">
    <name type="scientific">Spiribacter salinus</name>
    <dbReference type="NCBI Taxonomy" id="1335746"/>
    <lineage>
        <taxon>Bacteria</taxon>
        <taxon>Pseudomonadati</taxon>
        <taxon>Pseudomonadota</taxon>
        <taxon>Gammaproteobacteria</taxon>
        <taxon>Chromatiales</taxon>
        <taxon>Ectothiorhodospiraceae</taxon>
        <taxon>Spiribacter</taxon>
    </lineage>
</organism>
<sequence>MSEVLIIGHRGARSLLPENTIPGFQKALELGADMIEIDVQVTADGVAVVVHDTLLTGALCRRDGLWLPDPGIPVSSATWAELAKLDVGMARPEGPIAKNFPEQQPLPSAQIPRLSEVLALLALHVTPVLLEIKRDVTDLNALPVSRCAEAILAQIDTTSKEAADLIVQSFDWEILAEVQRRWPSARIAALSSERGAPRTVYEGSPWLGRWADAVCREGVVPILAENGWSTWSAAHQDLDYDIINCAHQAGLQVFAWTVSDAARARSLVNEGVDGLITDDPERISLRHLTDSP</sequence>
<comment type="caution">
    <text evidence="2">The sequence shown here is derived from an EMBL/GenBank/DDBJ whole genome shotgun (WGS) entry which is preliminary data.</text>
</comment>
<gene>
    <name evidence="2" type="ORF">FKY71_09380</name>
</gene>
<dbReference type="Pfam" id="PF03009">
    <property type="entry name" value="GDPD"/>
    <property type="match status" value="1"/>
</dbReference>
<dbReference type="GO" id="GO:0006629">
    <property type="term" value="P:lipid metabolic process"/>
    <property type="evidence" value="ECO:0007669"/>
    <property type="project" value="InterPro"/>
</dbReference>
<dbReference type="SUPFAM" id="SSF51695">
    <property type="entry name" value="PLC-like phosphodiesterases"/>
    <property type="match status" value="1"/>
</dbReference>
<evidence type="ECO:0000313" key="2">
    <source>
        <dbReference type="EMBL" id="TQE99299.1"/>
    </source>
</evidence>
<dbReference type="AlphaFoldDB" id="A0A540VRB8"/>
<name>A0A540VRB8_9GAMM</name>
<dbReference type="PANTHER" id="PTHR46211">
    <property type="entry name" value="GLYCEROPHOSPHORYL DIESTER PHOSPHODIESTERASE"/>
    <property type="match status" value="1"/>
</dbReference>